<dbReference type="EMBL" id="LUCH01008492">
    <property type="protein sequence ID" value="KAF5396317.1"/>
    <property type="molecule type" value="Genomic_DNA"/>
</dbReference>
<comment type="caution">
    <text evidence="1">The sequence shown here is derived from an EMBL/GenBank/DDBJ whole genome shotgun (WGS) entry which is preliminary data.</text>
</comment>
<reference evidence="1" key="1">
    <citation type="submission" date="2019-05" db="EMBL/GenBank/DDBJ databases">
        <title>Annotation for the trematode Paragonimus heterotremus.</title>
        <authorList>
            <person name="Choi Y.-J."/>
        </authorList>
    </citation>
    <scope>NUCLEOTIDE SEQUENCE</scope>
    <source>
        <strain evidence="1">LC</strain>
    </source>
</reference>
<dbReference type="AlphaFoldDB" id="A0A8J4SL73"/>
<organism evidence="1 2">
    <name type="scientific">Paragonimus heterotremus</name>
    <dbReference type="NCBI Taxonomy" id="100268"/>
    <lineage>
        <taxon>Eukaryota</taxon>
        <taxon>Metazoa</taxon>
        <taxon>Spiralia</taxon>
        <taxon>Lophotrochozoa</taxon>
        <taxon>Platyhelminthes</taxon>
        <taxon>Trematoda</taxon>
        <taxon>Digenea</taxon>
        <taxon>Plagiorchiida</taxon>
        <taxon>Troglotremata</taxon>
        <taxon>Troglotrematidae</taxon>
        <taxon>Paragonimus</taxon>
    </lineage>
</organism>
<accession>A0A8J4SL73</accession>
<evidence type="ECO:0000313" key="1">
    <source>
        <dbReference type="EMBL" id="KAF5396317.1"/>
    </source>
</evidence>
<dbReference type="Proteomes" id="UP000748531">
    <property type="component" value="Unassembled WGS sequence"/>
</dbReference>
<keyword evidence="2" id="KW-1185">Reference proteome</keyword>
<evidence type="ECO:0000313" key="2">
    <source>
        <dbReference type="Proteomes" id="UP000748531"/>
    </source>
</evidence>
<sequence length="82" mass="9144">MIFGSVPTSWAEQQQSSHNTCTTMHVTGDSVADLFSEIRKQRSASTWKKEHFIVNPIINQKPSMYLQKGSTDPSAGFIDLLS</sequence>
<gene>
    <name evidence="1" type="ORF">PHET_08373</name>
</gene>
<proteinExistence type="predicted"/>
<name>A0A8J4SL73_9TREM</name>
<protein>
    <submittedName>
        <fullName evidence="1">Uncharacterized protein</fullName>
    </submittedName>
</protein>